<evidence type="ECO:0000313" key="5">
    <source>
        <dbReference type="Proteomes" id="UP000239549"/>
    </source>
</evidence>
<evidence type="ECO:0000259" key="3">
    <source>
        <dbReference type="SMART" id="SM00062"/>
    </source>
</evidence>
<dbReference type="RefSeq" id="WP_104372129.1">
    <property type="nucleotide sequence ID" value="NZ_BFAV01000119.1"/>
</dbReference>
<evidence type="ECO:0000313" key="4">
    <source>
        <dbReference type="EMBL" id="GBF33796.1"/>
    </source>
</evidence>
<reference evidence="5" key="1">
    <citation type="submission" date="2018-02" db="EMBL/GenBank/DDBJ databases">
        <title>Genome sequence of Desulfocucumis palustris strain NAW-5.</title>
        <authorList>
            <person name="Watanabe M."/>
            <person name="Kojima H."/>
            <person name="Fukui M."/>
        </authorList>
    </citation>
    <scope>NUCLEOTIDE SEQUENCE [LARGE SCALE GENOMIC DNA]</scope>
    <source>
        <strain evidence="5">NAW-5</strain>
    </source>
</reference>
<dbReference type="SUPFAM" id="SSF53850">
    <property type="entry name" value="Periplasmic binding protein-like II"/>
    <property type="match status" value="1"/>
</dbReference>
<dbReference type="PANTHER" id="PTHR35936:SF34">
    <property type="entry name" value="ABC TRANSPORTER EXTRACELLULAR-BINDING PROTEIN YCKB-RELATED"/>
    <property type="match status" value="1"/>
</dbReference>
<feature type="signal peptide" evidence="2">
    <location>
        <begin position="1"/>
        <end position="20"/>
    </location>
</feature>
<comment type="caution">
    <text evidence="4">The sequence shown here is derived from an EMBL/GenBank/DDBJ whole genome shotgun (WGS) entry which is preliminary data.</text>
</comment>
<dbReference type="Gene3D" id="3.40.190.10">
    <property type="entry name" value="Periplasmic binding protein-like II"/>
    <property type="match status" value="2"/>
</dbReference>
<keyword evidence="5" id="KW-1185">Reference proteome</keyword>
<keyword evidence="1 2" id="KW-0732">Signal</keyword>
<dbReference type="EMBL" id="BFAV01000119">
    <property type="protein sequence ID" value="GBF33796.1"/>
    <property type="molecule type" value="Genomic_DNA"/>
</dbReference>
<dbReference type="PROSITE" id="PS51257">
    <property type="entry name" value="PROKAR_LIPOPROTEIN"/>
    <property type="match status" value="1"/>
</dbReference>
<dbReference type="CDD" id="cd13530">
    <property type="entry name" value="PBP2_peptides_like"/>
    <property type="match status" value="1"/>
</dbReference>
<feature type="chain" id="PRO_5039070702" evidence="2">
    <location>
        <begin position="21"/>
        <end position="266"/>
    </location>
</feature>
<dbReference type="SMART" id="SM00062">
    <property type="entry name" value="PBPb"/>
    <property type="match status" value="1"/>
</dbReference>
<dbReference type="Proteomes" id="UP000239549">
    <property type="component" value="Unassembled WGS sequence"/>
</dbReference>
<evidence type="ECO:0000256" key="2">
    <source>
        <dbReference type="SAM" id="SignalP"/>
    </source>
</evidence>
<evidence type="ECO:0000256" key="1">
    <source>
        <dbReference type="ARBA" id="ARBA00022729"/>
    </source>
</evidence>
<name>A0A2L2XHT6_9FIRM</name>
<gene>
    <name evidence="4" type="ORF">DCCM_2907</name>
</gene>
<proteinExistence type="predicted"/>
<feature type="domain" description="Solute-binding protein family 3/N-terminal" evidence="3">
    <location>
        <begin position="47"/>
        <end position="266"/>
    </location>
</feature>
<dbReference type="Pfam" id="PF00497">
    <property type="entry name" value="SBP_bac_3"/>
    <property type="match status" value="1"/>
</dbReference>
<dbReference type="OrthoDB" id="9774451at2"/>
<dbReference type="PANTHER" id="PTHR35936">
    <property type="entry name" value="MEMBRANE-BOUND LYTIC MUREIN TRANSGLYCOSYLASE F"/>
    <property type="match status" value="1"/>
</dbReference>
<protein>
    <submittedName>
        <fullName evidence="4">Glutamine ABC transporter</fullName>
    </submittedName>
</protein>
<organism evidence="4 5">
    <name type="scientific">Desulfocucumis palustris</name>
    <dbReference type="NCBI Taxonomy" id="1898651"/>
    <lineage>
        <taxon>Bacteria</taxon>
        <taxon>Bacillati</taxon>
        <taxon>Bacillota</taxon>
        <taxon>Clostridia</taxon>
        <taxon>Eubacteriales</taxon>
        <taxon>Desulfocucumaceae</taxon>
        <taxon>Desulfocucumis</taxon>
    </lineage>
</organism>
<accession>A0A2L2XHT6</accession>
<dbReference type="AlphaFoldDB" id="A0A2L2XHT6"/>
<dbReference type="InterPro" id="IPR001638">
    <property type="entry name" value="Solute-binding_3/MltF_N"/>
</dbReference>
<sequence>MRKNYIMMLALILAMLLTLAACSQKSETGMDKTGQDNSLKRVEEAQKLTVGLCAAYPPFESRNEKTGKIEGFDVDLANALAREIGVDVEIKDAEWQALLGGLTKGDYDVLITCMSKKEAAKENVNMSDVYYNLNDVVVVREDEKSINSPEDLKGKVIGVQLGSGSEQIADKMQGFKEIKRYNYNPEAFIDLKNKRIGAVIVGYAYAVNQMKTEKGFKILDKPLESSEIVMVLRKGEDTLTQRLNEAFANIKKNGVYDQLIGNWLKV</sequence>